<feature type="non-terminal residue" evidence="2">
    <location>
        <position position="215"/>
    </location>
</feature>
<feature type="compositionally biased region" description="Low complexity" evidence="1">
    <location>
        <begin position="165"/>
        <end position="178"/>
    </location>
</feature>
<feature type="region of interest" description="Disordered" evidence="1">
    <location>
        <begin position="1"/>
        <end position="38"/>
    </location>
</feature>
<comment type="caution">
    <text evidence="2">The sequence shown here is derived from an EMBL/GenBank/DDBJ whole genome shotgun (WGS) entry which is preliminary data.</text>
</comment>
<evidence type="ECO:0000313" key="2">
    <source>
        <dbReference type="EMBL" id="EJK62015.1"/>
    </source>
</evidence>
<dbReference type="Proteomes" id="UP000266841">
    <property type="component" value="Unassembled WGS sequence"/>
</dbReference>
<reference evidence="2 3" key="1">
    <citation type="journal article" date="2012" name="Genome Biol.">
        <title>Genome and low-iron response of an oceanic diatom adapted to chronic iron limitation.</title>
        <authorList>
            <person name="Lommer M."/>
            <person name="Specht M."/>
            <person name="Roy A.S."/>
            <person name="Kraemer L."/>
            <person name="Andreson R."/>
            <person name="Gutowska M.A."/>
            <person name="Wolf J."/>
            <person name="Bergner S.V."/>
            <person name="Schilhabel M.B."/>
            <person name="Klostermeier U.C."/>
            <person name="Beiko R.G."/>
            <person name="Rosenstiel P."/>
            <person name="Hippler M."/>
            <person name="Laroche J."/>
        </authorList>
    </citation>
    <scope>NUCLEOTIDE SEQUENCE [LARGE SCALE GENOMIC DNA]</scope>
    <source>
        <strain evidence="2 3">CCMP1005</strain>
    </source>
</reference>
<dbReference type="AlphaFoldDB" id="K0S9R1"/>
<feature type="compositionally biased region" description="Low complexity" evidence="1">
    <location>
        <begin position="1"/>
        <end position="10"/>
    </location>
</feature>
<keyword evidence="3" id="KW-1185">Reference proteome</keyword>
<name>K0S9R1_THAOC</name>
<evidence type="ECO:0000256" key="1">
    <source>
        <dbReference type="SAM" id="MobiDB-lite"/>
    </source>
</evidence>
<protein>
    <submittedName>
        <fullName evidence="2">Uncharacterized protein</fullName>
    </submittedName>
</protein>
<accession>K0S9R1</accession>
<evidence type="ECO:0000313" key="3">
    <source>
        <dbReference type="Proteomes" id="UP000266841"/>
    </source>
</evidence>
<organism evidence="2 3">
    <name type="scientific">Thalassiosira oceanica</name>
    <name type="common">Marine diatom</name>
    <dbReference type="NCBI Taxonomy" id="159749"/>
    <lineage>
        <taxon>Eukaryota</taxon>
        <taxon>Sar</taxon>
        <taxon>Stramenopiles</taxon>
        <taxon>Ochrophyta</taxon>
        <taxon>Bacillariophyta</taxon>
        <taxon>Coscinodiscophyceae</taxon>
        <taxon>Thalassiosirophycidae</taxon>
        <taxon>Thalassiosirales</taxon>
        <taxon>Thalassiosiraceae</taxon>
        <taxon>Thalassiosira</taxon>
    </lineage>
</organism>
<sequence length="215" mass="22527">MGKAGKPAKAAEPEADGGDDVVAGESGGGGTATADEADDMQDVASYFEAWQPEWRWVDDEWDLPAGPSASRSLQLDVGIDKQQGIATDVTPTCDGQYPIVITFDLDMAYRASDPSLRGTDLIMSFPFSTTGFRTGFVDGYLKIDGDGDGISGFDDLYCVSRLRMPGDTDSPTSSPRPSEAATTAEPSLTPSEGPSLMPSDVPSEGPSLMPSEGPS</sequence>
<feature type="region of interest" description="Disordered" evidence="1">
    <location>
        <begin position="164"/>
        <end position="215"/>
    </location>
</feature>
<proteinExistence type="predicted"/>
<dbReference type="EMBL" id="AGNL01019193">
    <property type="protein sequence ID" value="EJK62015.1"/>
    <property type="molecule type" value="Genomic_DNA"/>
</dbReference>
<feature type="compositionally biased region" description="Polar residues" evidence="1">
    <location>
        <begin position="180"/>
        <end position="192"/>
    </location>
</feature>
<gene>
    <name evidence="2" type="ORF">THAOC_17395</name>
</gene>